<sequence>MGEFLLQTYGSLDCTYSLFKVLYSVWPYGIRNEFSQGSKPFFSVVFTFPTLFPSPVELPEFPSGQLTMLLLALPLQLSFTTVENSSSSATAISVSSTPQVPPCAPPTLRNLGVSMPGPVLKTQPIDTLVPSQNLTVNQTLRSGVYPFRLLSNGNMSLTWNDSAVYWNQGLSSASELKLTSPNLQLQYSDGNLRMYSGGTTTMTWVALADQCQVYGYCVNMAISEF</sequence>
<dbReference type="PROSITE" id="PS50927">
    <property type="entry name" value="BULB_LECTIN"/>
    <property type="match status" value="1"/>
</dbReference>
<name>A0A9Q0WBP9_SALPP</name>
<dbReference type="EMBL" id="JAPFFK010000005">
    <property type="protein sequence ID" value="KAJ6764002.1"/>
    <property type="molecule type" value="Genomic_DNA"/>
</dbReference>
<evidence type="ECO:0000256" key="1">
    <source>
        <dbReference type="ARBA" id="ARBA00022729"/>
    </source>
</evidence>
<dbReference type="InterPro" id="IPR036426">
    <property type="entry name" value="Bulb-type_lectin_dom_sf"/>
</dbReference>
<proteinExistence type="predicted"/>
<evidence type="ECO:0000313" key="5">
    <source>
        <dbReference type="EMBL" id="KAJ6764002.1"/>
    </source>
</evidence>
<evidence type="ECO:0000256" key="3">
    <source>
        <dbReference type="ARBA" id="ARBA00023180"/>
    </source>
</evidence>
<keyword evidence="2" id="KW-1015">Disulfide bond</keyword>
<dbReference type="Gene3D" id="2.90.10.10">
    <property type="entry name" value="Bulb-type lectin domain"/>
    <property type="match status" value="1"/>
</dbReference>
<reference evidence="5" key="2">
    <citation type="journal article" date="2023" name="Int. J. Mol. Sci.">
        <title>De Novo Assembly and Annotation of 11 Diverse Shrub Willow (Salix) Genomes Reveals Novel Gene Organization in Sex-Linked Regions.</title>
        <authorList>
            <person name="Hyden B."/>
            <person name="Feng K."/>
            <person name="Yates T.B."/>
            <person name="Jawdy S."/>
            <person name="Cereghino C."/>
            <person name="Smart L.B."/>
            <person name="Muchero W."/>
        </authorList>
    </citation>
    <scope>NUCLEOTIDE SEQUENCE</scope>
    <source>
        <tissue evidence="5">Shoot tip</tissue>
    </source>
</reference>
<evidence type="ECO:0000259" key="4">
    <source>
        <dbReference type="PROSITE" id="PS50927"/>
    </source>
</evidence>
<feature type="domain" description="Bulb-type lectin" evidence="4">
    <location>
        <begin position="125"/>
        <end position="225"/>
    </location>
</feature>
<evidence type="ECO:0000313" key="6">
    <source>
        <dbReference type="Proteomes" id="UP001151532"/>
    </source>
</evidence>
<keyword evidence="3" id="KW-0325">Glycoprotein</keyword>
<organism evidence="5 6">
    <name type="scientific">Salix purpurea</name>
    <name type="common">Purple osier willow</name>
    <dbReference type="NCBI Taxonomy" id="77065"/>
    <lineage>
        <taxon>Eukaryota</taxon>
        <taxon>Viridiplantae</taxon>
        <taxon>Streptophyta</taxon>
        <taxon>Embryophyta</taxon>
        <taxon>Tracheophyta</taxon>
        <taxon>Spermatophyta</taxon>
        <taxon>Magnoliopsida</taxon>
        <taxon>eudicotyledons</taxon>
        <taxon>Gunneridae</taxon>
        <taxon>Pentapetalae</taxon>
        <taxon>rosids</taxon>
        <taxon>fabids</taxon>
        <taxon>Malpighiales</taxon>
        <taxon>Salicaceae</taxon>
        <taxon>Saliceae</taxon>
        <taxon>Salix</taxon>
    </lineage>
</organism>
<accession>A0A9Q0WBP9</accession>
<dbReference type="AlphaFoldDB" id="A0A9Q0WBP9"/>
<dbReference type="InterPro" id="IPR001480">
    <property type="entry name" value="Bulb-type_lectin_dom"/>
</dbReference>
<keyword evidence="1" id="KW-0732">Signal</keyword>
<gene>
    <name evidence="5" type="ORF">OIU79_024528</name>
</gene>
<reference evidence="5" key="1">
    <citation type="submission" date="2022-11" db="EMBL/GenBank/DDBJ databases">
        <authorList>
            <person name="Hyden B.L."/>
            <person name="Feng K."/>
            <person name="Yates T."/>
            <person name="Jawdy S."/>
            <person name="Smart L.B."/>
            <person name="Muchero W."/>
        </authorList>
    </citation>
    <scope>NUCLEOTIDE SEQUENCE</scope>
    <source>
        <tissue evidence="5">Shoot tip</tissue>
    </source>
</reference>
<evidence type="ECO:0000256" key="2">
    <source>
        <dbReference type="ARBA" id="ARBA00023157"/>
    </source>
</evidence>
<keyword evidence="6" id="KW-1185">Reference proteome</keyword>
<dbReference type="Proteomes" id="UP001151532">
    <property type="component" value="Chromosome 13"/>
</dbReference>
<protein>
    <recommendedName>
        <fullName evidence="4">Bulb-type lectin domain-containing protein</fullName>
    </recommendedName>
</protein>
<comment type="caution">
    <text evidence="5">The sequence shown here is derived from an EMBL/GenBank/DDBJ whole genome shotgun (WGS) entry which is preliminary data.</text>
</comment>